<sequence>MVSSYIDHRDSTSGFLNLWRAAPFQIDAARRAAGCMTNGTSGGKYTIIQTFTRSTC</sequence>
<dbReference type="EMBL" id="JAIZAY010000008">
    <property type="protein sequence ID" value="KAJ8036879.1"/>
    <property type="molecule type" value="Genomic_DNA"/>
</dbReference>
<reference evidence="1" key="1">
    <citation type="submission" date="2021-10" db="EMBL/GenBank/DDBJ databases">
        <title>Tropical sea cucumber genome reveals ecological adaptation and Cuvierian tubules defense mechanism.</title>
        <authorList>
            <person name="Chen T."/>
        </authorList>
    </citation>
    <scope>NUCLEOTIDE SEQUENCE</scope>
    <source>
        <strain evidence="1">Nanhai2018</strain>
        <tissue evidence="1">Muscle</tissue>
    </source>
</reference>
<evidence type="ECO:0000313" key="2">
    <source>
        <dbReference type="Proteomes" id="UP001152320"/>
    </source>
</evidence>
<protein>
    <submittedName>
        <fullName evidence="1">Uncharacterized protein</fullName>
    </submittedName>
</protein>
<organism evidence="1 2">
    <name type="scientific">Holothuria leucospilota</name>
    <name type="common">Black long sea cucumber</name>
    <name type="synonym">Mertensiothuria leucospilota</name>
    <dbReference type="NCBI Taxonomy" id="206669"/>
    <lineage>
        <taxon>Eukaryota</taxon>
        <taxon>Metazoa</taxon>
        <taxon>Echinodermata</taxon>
        <taxon>Eleutherozoa</taxon>
        <taxon>Echinozoa</taxon>
        <taxon>Holothuroidea</taxon>
        <taxon>Aspidochirotacea</taxon>
        <taxon>Aspidochirotida</taxon>
        <taxon>Holothuriidae</taxon>
        <taxon>Holothuria</taxon>
    </lineage>
</organism>
<accession>A0A9Q1C2B8</accession>
<keyword evidence="2" id="KW-1185">Reference proteome</keyword>
<comment type="caution">
    <text evidence="1">The sequence shown here is derived from an EMBL/GenBank/DDBJ whole genome shotgun (WGS) entry which is preliminary data.</text>
</comment>
<dbReference type="Proteomes" id="UP001152320">
    <property type="component" value="Chromosome 8"/>
</dbReference>
<name>A0A9Q1C2B8_HOLLE</name>
<evidence type="ECO:0000313" key="1">
    <source>
        <dbReference type="EMBL" id="KAJ8036879.1"/>
    </source>
</evidence>
<dbReference type="AlphaFoldDB" id="A0A9Q1C2B8"/>
<gene>
    <name evidence="1" type="ORF">HOLleu_17533</name>
</gene>
<proteinExistence type="predicted"/>